<name>A0A2X2CYI1_PSELU</name>
<gene>
    <name evidence="1" type="ORF">IRZ65_13790</name>
    <name evidence="2" type="ORF">NCTC11842_04006</name>
</gene>
<reference evidence="2 3" key="1">
    <citation type="submission" date="2018-06" db="EMBL/GenBank/DDBJ databases">
        <authorList>
            <consortium name="Pathogen Informatics"/>
            <person name="Doyle S."/>
        </authorList>
    </citation>
    <scope>NUCLEOTIDE SEQUENCE [LARGE SCALE GENOMIC DNA]</scope>
    <source>
        <strain evidence="2 3">NCTC11842</strain>
    </source>
</reference>
<dbReference type="Proteomes" id="UP000626180">
    <property type="component" value="Unassembled WGS sequence"/>
</dbReference>
<sequence length="347" mass="38387">MKRTSDKTLPVLLIVVAVLVLARLAAPYGIHRYVEQTLNEIPGYRATIEDVDVSLLKGGYTLKNVRIEKSNGAVPEPFFEAERIDSWTQWGKFVDAKPVGLMHMYRPVLTFVLADSESHSQTGIDSSWLQQVDALSPLPPNQSEIHDGIIQLIDKRPERPVTLYISNIESVTRNLANADNVDDPLWAESEMTGNPMGAGSMTTRLRLDGLSPNPTFEMDSAIDDLPLSRLNDFFRAYANIDVEQGTLSSRTHVSAQQGNFTAYTKPRYENLKMVSLEKDVKEKGVLGTLKEGIASVAAKLTDQDDPQDPDDGVTLRLAGVINANELRLDPKASFRQQFIDSVVPGAH</sequence>
<dbReference type="EMBL" id="UAUF01000014">
    <property type="protein sequence ID" value="SPZ11751.1"/>
    <property type="molecule type" value="Genomic_DNA"/>
</dbReference>
<dbReference type="Pfam" id="PF05359">
    <property type="entry name" value="DUF748"/>
    <property type="match status" value="1"/>
</dbReference>
<evidence type="ECO:0000313" key="4">
    <source>
        <dbReference type="Proteomes" id="UP000626180"/>
    </source>
</evidence>
<dbReference type="InterPro" id="IPR008023">
    <property type="entry name" value="DUF748"/>
</dbReference>
<keyword evidence="4" id="KW-1185">Reference proteome</keyword>
<dbReference type="RefSeq" id="WP_010795759.1">
    <property type="nucleotide sequence ID" value="NZ_CP053063.1"/>
</dbReference>
<evidence type="ECO:0000313" key="1">
    <source>
        <dbReference type="EMBL" id="MBF8641754.1"/>
    </source>
</evidence>
<proteinExistence type="predicted"/>
<dbReference type="Proteomes" id="UP000250443">
    <property type="component" value="Unassembled WGS sequence"/>
</dbReference>
<evidence type="ECO:0000313" key="2">
    <source>
        <dbReference type="EMBL" id="SPZ11751.1"/>
    </source>
</evidence>
<dbReference type="AlphaFoldDB" id="A0A2X2CYI1"/>
<dbReference type="EMBL" id="JADMCD010000007">
    <property type="protein sequence ID" value="MBF8641754.1"/>
    <property type="molecule type" value="Genomic_DNA"/>
</dbReference>
<organism evidence="2 3">
    <name type="scientific">Pseudomonas luteola</name>
    <dbReference type="NCBI Taxonomy" id="47886"/>
    <lineage>
        <taxon>Bacteria</taxon>
        <taxon>Pseudomonadati</taxon>
        <taxon>Pseudomonadota</taxon>
        <taxon>Gammaproteobacteria</taxon>
        <taxon>Pseudomonadales</taxon>
        <taxon>Pseudomonadaceae</taxon>
        <taxon>Pseudomonas</taxon>
    </lineage>
</organism>
<protein>
    <submittedName>
        <fullName evidence="1">DUF748 domain-containing protein</fullName>
    </submittedName>
    <submittedName>
        <fullName evidence="2">Domain of Uncharacterized Function (DUF748)</fullName>
    </submittedName>
</protein>
<reference evidence="1 4" key="2">
    <citation type="submission" date="2020-10" db="EMBL/GenBank/DDBJ databases">
        <title>Genome sequences of Pseudomonas isolates.</title>
        <authorList>
            <person name="Wessels L."/>
            <person name="Reich F."/>
            <person name="Hammerl J."/>
        </authorList>
    </citation>
    <scope>NUCLEOTIDE SEQUENCE [LARGE SCALE GENOMIC DNA]</scope>
    <source>
        <strain evidence="1 4">20-MO00624-0</strain>
    </source>
</reference>
<accession>A0A2X2CYI1</accession>
<evidence type="ECO:0000313" key="3">
    <source>
        <dbReference type="Proteomes" id="UP000250443"/>
    </source>
</evidence>